<dbReference type="AlphaFoldDB" id="A0A1G6HN01"/>
<evidence type="ECO:0000256" key="1">
    <source>
        <dbReference type="SAM" id="Coils"/>
    </source>
</evidence>
<feature type="coiled-coil region" evidence="1">
    <location>
        <begin position="104"/>
        <end position="131"/>
    </location>
</feature>
<keyword evidence="1" id="KW-0175">Coiled coil</keyword>
<sequence>MKIESSNMQLNSNRIFMSKQSKKERLLFWKGKRPKETENKNDLLKKLRDDLKSLVKNLRETLKTTDIANIEELDLEEMEIDSKEKMELELLQQMLEKLTGKKINFSTIEDMEELKKKIAEIKEKTGEIQKNLPKNKEQSRRYGWGLEYDSVTERSEYEKMEFSAKGIVKTSDGKEINIDVSLFMERAMFEKETLSVRMGDAIDPLVVNFDGTAAELTDTKFEFDLDSDGTKDLISFADEGSGFLVLDKNSDGKINDGNELFGPQTGNGFEELSNYDEDGNGWIDENDSVFDDLKLWTKTSDGSDVLFSLKDKDIGAIYLGNVDSEFSIKRSIDDALGVIKSTGIFLKDHGGAGTVQHVDLYT</sequence>
<evidence type="ECO:0000313" key="3">
    <source>
        <dbReference type="Proteomes" id="UP000199322"/>
    </source>
</evidence>
<feature type="coiled-coil region" evidence="1">
    <location>
        <begin position="37"/>
        <end position="64"/>
    </location>
</feature>
<dbReference type="PANTHER" id="PTHR39431:SF1">
    <property type="entry name" value="FRPA_C-RELATED PROTEIN"/>
    <property type="match status" value="1"/>
</dbReference>
<dbReference type="Proteomes" id="UP000199322">
    <property type="component" value="Unassembled WGS sequence"/>
</dbReference>
<reference evidence="2 3" key="1">
    <citation type="submission" date="2016-10" db="EMBL/GenBank/DDBJ databases">
        <authorList>
            <person name="de Groot N.N."/>
        </authorList>
    </citation>
    <scope>NUCLEOTIDE SEQUENCE [LARGE SCALE GENOMIC DNA]</scope>
    <source>
        <strain evidence="2 3">WG14</strain>
    </source>
</reference>
<evidence type="ECO:0000313" key="2">
    <source>
        <dbReference type="EMBL" id="SDB95523.1"/>
    </source>
</evidence>
<organism evidence="2 3">
    <name type="scientific">Geotoga petraea</name>
    <dbReference type="NCBI Taxonomy" id="28234"/>
    <lineage>
        <taxon>Bacteria</taxon>
        <taxon>Thermotogati</taxon>
        <taxon>Thermotogota</taxon>
        <taxon>Thermotogae</taxon>
        <taxon>Petrotogales</taxon>
        <taxon>Petrotogaceae</taxon>
        <taxon>Geotoga</taxon>
    </lineage>
</organism>
<protein>
    <recommendedName>
        <fullName evidence="4">VCBS repeat-containing protein</fullName>
    </recommendedName>
</protein>
<dbReference type="STRING" id="28234.SAMN04488588_0018"/>
<dbReference type="RefSeq" id="WP_091401636.1">
    <property type="nucleotide sequence ID" value="NZ_FMYV01000001.1"/>
</dbReference>
<name>A0A1G6HN01_9BACT</name>
<dbReference type="EMBL" id="FMYV01000001">
    <property type="protein sequence ID" value="SDB95523.1"/>
    <property type="molecule type" value="Genomic_DNA"/>
</dbReference>
<dbReference type="PANTHER" id="PTHR39431">
    <property type="entry name" value="FRPA/C-RELATED PROTEIN"/>
    <property type="match status" value="1"/>
</dbReference>
<accession>A0A1G6HN01</accession>
<gene>
    <name evidence="2" type="ORF">SAMN04488588_0018</name>
</gene>
<evidence type="ECO:0008006" key="4">
    <source>
        <dbReference type="Google" id="ProtNLM"/>
    </source>
</evidence>
<keyword evidence="3" id="KW-1185">Reference proteome</keyword>
<proteinExistence type="predicted"/>